<dbReference type="InterPro" id="IPR050641">
    <property type="entry name" value="RIFMO-like"/>
</dbReference>
<feature type="compositionally biased region" description="Basic and acidic residues" evidence="4">
    <location>
        <begin position="488"/>
        <end position="502"/>
    </location>
</feature>
<feature type="domain" description="FAD-binding" evidence="5">
    <location>
        <begin position="2"/>
        <end position="360"/>
    </location>
</feature>
<name>A0ABW1DDH7_9ACTN</name>
<dbReference type="EMBL" id="JBHSPA010000121">
    <property type="protein sequence ID" value="MFC5835290.1"/>
    <property type="molecule type" value="Genomic_DNA"/>
</dbReference>
<dbReference type="Gene3D" id="3.30.70.2450">
    <property type="match status" value="1"/>
</dbReference>
<evidence type="ECO:0000259" key="5">
    <source>
        <dbReference type="Pfam" id="PF01494"/>
    </source>
</evidence>
<dbReference type="SUPFAM" id="SSF51905">
    <property type="entry name" value="FAD/NAD(P)-binding domain"/>
    <property type="match status" value="1"/>
</dbReference>
<dbReference type="Proteomes" id="UP001596058">
    <property type="component" value="Unassembled WGS sequence"/>
</dbReference>
<gene>
    <name evidence="6" type="ORF">ACFPZ3_66700</name>
</gene>
<keyword evidence="7" id="KW-1185">Reference proteome</keyword>
<comment type="caution">
    <text evidence="6">The sequence shown here is derived from an EMBL/GenBank/DDBJ whole genome shotgun (WGS) entry which is preliminary data.</text>
</comment>
<protein>
    <submittedName>
        <fullName evidence="6">FAD-dependent monooxygenase</fullName>
    </submittedName>
</protein>
<evidence type="ECO:0000256" key="4">
    <source>
        <dbReference type="SAM" id="MobiDB-lite"/>
    </source>
</evidence>
<sequence length="502" mass="53621">MDYDVIIAGGGPVGLMLAHELGLHGVSVAVLERLTEVDETIKAGAINVPTAEALDRRGLTPALKAAEERNRAEYLKFVRERFGESAGPPPPPVKFAGHFAGIWLLGDRVDENDPDLTARGSASLVSGVRQQDIEVLLEERVTALGGKILRGVEVTGIESHADGVTVRAGEHAYRCGWLVGCDGGRSLVRREAGFDFPGTPPEITGHQAIVEMEGHEQLSPGWNRTGTGVYVHGPIPGRILTVEYDGPPVDRDTPITAEELQASLRNVSGADVKVTGVRSATRFTDNARQATTYRLGRVLLAGDAAHVHSPFGGQGLNLGIGDAVNLGWKLAAVAQGRAGEALLDTYTAERHPIGAWVLDWTRAQVLLMRPEPRALAMRGIVSDLIDTVTGTTYFVKRISGVWQRYDLPGDHSLVGTIVPGLEFADGSRPADHLHDGRGVLFDLGAAPETGGRVRRVTAACPDRPDLGGLLVRPDGVVAWATDASGGESPERALDTWFPPDRR</sequence>
<dbReference type="PRINTS" id="PR00420">
    <property type="entry name" value="RNGMNOXGNASE"/>
</dbReference>
<dbReference type="Pfam" id="PF21274">
    <property type="entry name" value="Rng_hyd_C"/>
    <property type="match status" value="1"/>
</dbReference>
<feature type="region of interest" description="Disordered" evidence="4">
    <location>
        <begin position="482"/>
        <end position="502"/>
    </location>
</feature>
<keyword evidence="6" id="KW-0560">Oxidoreductase</keyword>
<evidence type="ECO:0000256" key="1">
    <source>
        <dbReference type="ARBA" id="ARBA00001974"/>
    </source>
</evidence>
<accession>A0ABW1DDH7</accession>
<dbReference type="Gene3D" id="3.50.50.60">
    <property type="entry name" value="FAD/NAD(P)-binding domain"/>
    <property type="match status" value="1"/>
</dbReference>
<dbReference type="InterPro" id="IPR036188">
    <property type="entry name" value="FAD/NAD-bd_sf"/>
</dbReference>
<dbReference type="RefSeq" id="WP_379524710.1">
    <property type="nucleotide sequence ID" value="NZ_JBHSPA010000121.1"/>
</dbReference>
<evidence type="ECO:0000313" key="7">
    <source>
        <dbReference type="Proteomes" id="UP001596058"/>
    </source>
</evidence>
<evidence type="ECO:0000256" key="2">
    <source>
        <dbReference type="ARBA" id="ARBA00022630"/>
    </source>
</evidence>
<evidence type="ECO:0000256" key="3">
    <source>
        <dbReference type="ARBA" id="ARBA00022827"/>
    </source>
</evidence>
<organism evidence="6 7">
    <name type="scientific">Nonomuraea insulae</name>
    <dbReference type="NCBI Taxonomy" id="1616787"/>
    <lineage>
        <taxon>Bacteria</taxon>
        <taxon>Bacillati</taxon>
        <taxon>Actinomycetota</taxon>
        <taxon>Actinomycetes</taxon>
        <taxon>Streptosporangiales</taxon>
        <taxon>Streptosporangiaceae</taxon>
        <taxon>Nonomuraea</taxon>
    </lineage>
</organism>
<keyword evidence="2" id="KW-0285">Flavoprotein</keyword>
<dbReference type="PANTHER" id="PTHR43004">
    <property type="entry name" value="TRK SYSTEM POTASSIUM UPTAKE PROTEIN"/>
    <property type="match status" value="1"/>
</dbReference>
<dbReference type="Gene3D" id="3.40.30.120">
    <property type="match status" value="1"/>
</dbReference>
<dbReference type="Pfam" id="PF01494">
    <property type="entry name" value="FAD_binding_3"/>
    <property type="match status" value="1"/>
</dbReference>
<dbReference type="PANTHER" id="PTHR43004:SF19">
    <property type="entry name" value="BINDING MONOOXYGENASE, PUTATIVE (JCVI)-RELATED"/>
    <property type="match status" value="1"/>
</dbReference>
<comment type="cofactor">
    <cofactor evidence="1">
        <name>FAD</name>
        <dbReference type="ChEBI" id="CHEBI:57692"/>
    </cofactor>
</comment>
<reference evidence="7" key="1">
    <citation type="journal article" date="2019" name="Int. J. Syst. Evol. Microbiol.">
        <title>The Global Catalogue of Microorganisms (GCM) 10K type strain sequencing project: providing services to taxonomists for standard genome sequencing and annotation.</title>
        <authorList>
            <consortium name="The Broad Institute Genomics Platform"/>
            <consortium name="The Broad Institute Genome Sequencing Center for Infectious Disease"/>
            <person name="Wu L."/>
            <person name="Ma J."/>
        </authorList>
    </citation>
    <scope>NUCLEOTIDE SEQUENCE [LARGE SCALE GENOMIC DNA]</scope>
    <source>
        <strain evidence="7">CCUG 53903</strain>
    </source>
</reference>
<dbReference type="InterPro" id="IPR002938">
    <property type="entry name" value="FAD-bd"/>
</dbReference>
<proteinExistence type="predicted"/>
<keyword evidence="6" id="KW-0503">Monooxygenase</keyword>
<keyword evidence="3" id="KW-0274">FAD</keyword>
<dbReference type="GO" id="GO:0004497">
    <property type="term" value="F:monooxygenase activity"/>
    <property type="evidence" value="ECO:0007669"/>
    <property type="project" value="UniProtKB-KW"/>
</dbReference>
<evidence type="ECO:0000313" key="6">
    <source>
        <dbReference type="EMBL" id="MFC5835290.1"/>
    </source>
</evidence>